<proteinExistence type="inferred from homology"/>
<evidence type="ECO:0000256" key="1">
    <source>
        <dbReference type="ARBA" id="ARBA00009375"/>
    </source>
</evidence>
<dbReference type="SUPFAM" id="SSF55120">
    <property type="entry name" value="Pseudouridine synthase"/>
    <property type="match status" value="1"/>
</dbReference>
<dbReference type="Gene3D" id="3.30.70.660">
    <property type="entry name" value="Pseudouridine synthase I, catalytic domain, C-terminal subdomain"/>
    <property type="match status" value="1"/>
</dbReference>
<feature type="domain" description="Pseudouridine synthase I TruA alpha/beta" evidence="7">
    <location>
        <begin position="146"/>
        <end position="244"/>
    </location>
</feature>
<accession>A0A923RPM8</accession>
<comment type="subunit">
    <text evidence="4">Homodimer.</text>
</comment>
<dbReference type="GO" id="GO:0003723">
    <property type="term" value="F:RNA binding"/>
    <property type="evidence" value="ECO:0007669"/>
    <property type="project" value="InterPro"/>
</dbReference>
<dbReference type="EMBL" id="JACOPF010000001">
    <property type="protein sequence ID" value="MBC5688606.1"/>
    <property type="molecule type" value="Genomic_DNA"/>
</dbReference>
<keyword evidence="3 4" id="KW-0413">Isomerase</keyword>
<comment type="catalytic activity">
    <reaction evidence="4 6">
        <text>uridine(38/39/40) in tRNA = pseudouridine(38/39/40) in tRNA</text>
        <dbReference type="Rhea" id="RHEA:22376"/>
        <dbReference type="Rhea" id="RHEA-COMP:10085"/>
        <dbReference type="Rhea" id="RHEA-COMP:10087"/>
        <dbReference type="ChEBI" id="CHEBI:65314"/>
        <dbReference type="ChEBI" id="CHEBI:65315"/>
        <dbReference type="EC" id="5.4.99.12"/>
    </reaction>
</comment>
<dbReference type="InterPro" id="IPR020095">
    <property type="entry name" value="PsdUridine_synth_TruA_C"/>
</dbReference>
<dbReference type="HAMAP" id="MF_00171">
    <property type="entry name" value="TruA"/>
    <property type="match status" value="1"/>
</dbReference>
<reference evidence="8" key="1">
    <citation type="submission" date="2020-08" db="EMBL/GenBank/DDBJ databases">
        <title>Genome public.</title>
        <authorList>
            <person name="Liu C."/>
            <person name="Sun Q."/>
        </authorList>
    </citation>
    <scope>NUCLEOTIDE SEQUENCE</scope>
    <source>
        <strain evidence="8">NSJ-55</strain>
    </source>
</reference>
<feature type="binding site" evidence="4 5">
    <location>
        <position position="113"/>
    </location>
    <ligand>
        <name>substrate</name>
    </ligand>
</feature>
<evidence type="ECO:0000256" key="5">
    <source>
        <dbReference type="PIRSR" id="PIRSR001430-2"/>
    </source>
</evidence>
<evidence type="ECO:0000256" key="3">
    <source>
        <dbReference type="ARBA" id="ARBA00023235"/>
    </source>
</evidence>
<evidence type="ECO:0000259" key="7">
    <source>
        <dbReference type="Pfam" id="PF01416"/>
    </source>
</evidence>
<dbReference type="InterPro" id="IPR020097">
    <property type="entry name" value="PsdUridine_synth_TruA_a/b_dom"/>
</dbReference>
<dbReference type="PIRSF" id="PIRSF001430">
    <property type="entry name" value="tRNA_psdUrid_synth"/>
    <property type="match status" value="1"/>
</dbReference>
<comment type="function">
    <text evidence="4">Formation of pseudouridine at positions 38, 39 and 40 in the anticodon stem and loop of transfer RNAs.</text>
</comment>
<comment type="caution">
    <text evidence="8">The sequence shown here is derived from an EMBL/GenBank/DDBJ whole genome shotgun (WGS) entry which is preliminary data.</text>
</comment>
<dbReference type="Gene3D" id="3.30.70.580">
    <property type="entry name" value="Pseudouridine synthase I, catalytic domain, N-terminal subdomain"/>
    <property type="match status" value="1"/>
</dbReference>
<dbReference type="PANTHER" id="PTHR11142">
    <property type="entry name" value="PSEUDOURIDYLATE SYNTHASE"/>
    <property type="match status" value="1"/>
</dbReference>
<dbReference type="Pfam" id="PF01416">
    <property type="entry name" value="PseudoU_synth_1"/>
    <property type="match status" value="2"/>
</dbReference>
<dbReference type="GO" id="GO:0031119">
    <property type="term" value="P:tRNA pseudouridine synthesis"/>
    <property type="evidence" value="ECO:0007669"/>
    <property type="project" value="UniProtKB-UniRule"/>
</dbReference>
<dbReference type="RefSeq" id="WP_186875210.1">
    <property type="nucleotide sequence ID" value="NZ_JACOPF010000001.1"/>
</dbReference>
<dbReference type="InterPro" id="IPR001406">
    <property type="entry name" value="PsdUridine_synth_TruA"/>
</dbReference>
<dbReference type="Proteomes" id="UP000652477">
    <property type="component" value="Unassembled WGS sequence"/>
</dbReference>
<dbReference type="InterPro" id="IPR020094">
    <property type="entry name" value="TruA/RsuA/RluB/E/F_N"/>
</dbReference>
<comment type="caution">
    <text evidence="4">Lacks conserved residue(s) required for the propagation of feature annotation.</text>
</comment>
<gene>
    <name evidence="4" type="primary">truA</name>
    <name evidence="8" type="ORF">H8S37_06640</name>
</gene>
<organism evidence="8 9">
    <name type="scientific">Mediterraneibacter hominis</name>
    <dbReference type="NCBI Taxonomy" id="2763054"/>
    <lineage>
        <taxon>Bacteria</taxon>
        <taxon>Bacillati</taxon>
        <taxon>Bacillota</taxon>
        <taxon>Clostridia</taxon>
        <taxon>Lachnospirales</taxon>
        <taxon>Lachnospiraceae</taxon>
        <taxon>Mediterraneibacter</taxon>
    </lineage>
</organism>
<name>A0A923RPM8_9FIRM</name>
<dbReference type="PANTHER" id="PTHR11142:SF0">
    <property type="entry name" value="TRNA PSEUDOURIDINE SYNTHASE-LIKE 1"/>
    <property type="match status" value="1"/>
</dbReference>
<evidence type="ECO:0000313" key="9">
    <source>
        <dbReference type="Proteomes" id="UP000652477"/>
    </source>
</evidence>
<comment type="similarity">
    <text evidence="1 4 6">Belongs to the tRNA pseudouridine synthase TruA family.</text>
</comment>
<evidence type="ECO:0000256" key="2">
    <source>
        <dbReference type="ARBA" id="ARBA00022694"/>
    </source>
</evidence>
<dbReference type="AlphaFoldDB" id="A0A923RPM8"/>
<evidence type="ECO:0000256" key="6">
    <source>
        <dbReference type="RuleBase" id="RU003792"/>
    </source>
</evidence>
<feature type="domain" description="Pseudouridine synthase I TruA alpha/beta" evidence="7">
    <location>
        <begin position="9"/>
        <end position="100"/>
    </location>
</feature>
<evidence type="ECO:0000313" key="8">
    <source>
        <dbReference type="EMBL" id="MBC5688606.1"/>
    </source>
</evidence>
<dbReference type="EC" id="5.4.99.12" evidence="4"/>
<dbReference type="CDD" id="cd02570">
    <property type="entry name" value="PseudoU_synth_EcTruA"/>
    <property type="match status" value="1"/>
</dbReference>
<dbReference type="GO" id="GO:0160147">
    <property type="term" value="F:tRNA pseudouridine(38-40) synthase activity"/>
    <property type="evidence" value="ECO:0007669"/>
    <property type="project" value="UniProtKB-EC"/>
</dbReference>
<dbReference type="InterPro" id="IPR020103">
    <property type="entry name" value="PsdUridine_synth_cat_dom_sf"/>
</dbReference>
<keyword evidence="2 4" id="KW-0819">tRNA processing</keyword>
<keyword evidence="9" id="KW-1185">Reference proteome</keyword>
<protein>
    <recommendedName>
        <fullName evidence="4">tRNA pseudouridine synthase A</fullName>
        <ecNumber evidence="4">5.4.99.12</ecNumber>
    </recommendedName>
    <alternativeName>
        <fullName evidence="4">tRNA pseudouridine(38-40) synthase</fullName>
    </alternativeName>
    <alternativeName>
        <fullName evidence="4">tRNA pseudouridylate synthase I</fullName>
    </alternativeName>
    <alternativeName>
        <fullName evidence="4">tRNA-uridine isomerase I</fullName>
    </alternativeName>
</protein>
<evidence type="ECO:0000256" key="4">
    <source>
        <dbReference type="HAMAP-Rule" id="MF_00171"/>
    </source>
</evidence>
<sequence length="244" mass="27838">MQNIRLTLEYDGTRYLGWQRPIRNNAARTVSYKLSEVLRRMTGESPILNCAAKTEPGVHALAQEVSFQTSCTASPEEFVEYLNTYLPQDIAIRRACQMPERFRADLNAKSRTYIYHLCILPVQDIFKRQYALHQFPSPDAALMQQAALPLIGKHDFKYFTSGHTKKNTKKELFDMQIDTTPEKISLTLTADDFLPKMPRLIIGTLLDIGLGIRRKDTIEDVLTGVQAPSLPCDPKGLFLKHVFY</sequence>